<evidence type="ECO:0000256" key="13">
    <source>
        <dbReference type="PROSITE-ProRule" id="PRU00076"/>
    </source>
</evidence>
<feature type="domain" description="Laminin G" evidence="15">
    <location>
        <begin position="421"/>
        <end position="594"/>
    </location>
</feature>
<dbReference type="InterPro" id="IPR000152">
    <property type="entry name" value="EGF-type_Asp/Asn_hydroxyl_site"/>
</dbReference>
<protein>
    <submittedName>
        <fullName evidence="17">Crumbs cell polarity complex component 1</fullName>
    </submittedName>
</protein>
<feature type="disulfide bond" evidence="13">
    <location>
        <begin position="622"/>
        <end position="631"/>
    </location>
</feature>
<name>A0A4W4HB03_ELEEL</name>
<keyword evidence="2" id="KW-1003">Cell membrane</keyword>
<feature type="disulfide bond" evidence="13">
    <location>
        <begin position="1257"/>
        <end position="1266"/>
    </location>
</feature>
<dbReference type="PRINTS" id="PR00010">
    <property type="entry name" value="EGFBLOOD"/>
</dbReference>
<keyword evidence="4 14" id="KW-0812">Transmembrane</keyword>
<reference evidence="18" key="2">
    <citation type="journal article" date="2017" name="Sci. Adv.">
        <title>A tail of two voltages: Proteomic comparison of the three electric organs of the electric eel.</title>
        <authorList>
            <person name="Traeger L.L."/>
            <person name="Sabat G."/>
            <person name="Barrett-Wilt G.A."/>
            <person name="Wells G.B."/>
            <person name="Sussman M.R."/>
        </authorList>
    </citation>
    <scope>NUCLEOTIDE SEQUENCE [LARGE SCALE GENOMIC DNA]</scope>
</reference>
<evidence type="ECO:0000256" key="5">
    <source>
        <dbReference type="ARBA" id="ARBA00022729"/>
    </source>
</evidence>
<keyword evidence="8 14" id="KW-1133">Transmembrane helix</keyword>
<dbReference type="Gene3D" id="2.60.120.200">
    <property type="match status" value="3"/>
</dbReference>
<evidence type="ECO:0000256" key="1">
    <source>
        <dbReference type="ARBA" id="ARBA00004247"/>
    </source>
</evidence>
<dbReference type="CDD" id="cd00054">
    <property type="entry name" value="EGF_CA"/>
    <property type="match status" value="10"/>
</dbReference>
<dbReference type="FunFam" id="2.10.25.10:FF:000004">
    <property type="entry name" value="Neurogenic locus notch 1"/>
    <property type="match status" value="1"/>
</dbReference>
<dbReference type="Gene3D" id="2.10.25.10">
    <property type="entry name" value="Laminin"/>
    <property type="match status" value="14"/>
</dbReference>
<feature type="domain" description="EGF-like" evidence="16">
    <location>
        <begin position="333"/>
        <end position="375"/>
    </location>
</feature>
<sequence length="1338" mass="142451">LKDASSLCLSKPCQHGGECLDDPSIFLCQCQPSAASLSSTPCTSSNALCHPPICQGNATCQPTGSQSRELACRCGPSSPRHTCPAAAKLCAQSWCSGSVRCMTVARGGSRFSCLCQPGYAGALCQRRADRCIPNPCRNHAICRNGTEGPACFCVPGFQGERCEIEVNECASQPCRNGATCVDRIGHYACLCSPGYTGDCDVQIDECLSQPCRHGGSCHDHVNSFSCTCPTGLHCEVPLPPCWSQPCLNGALCQDKGGNYTCKCWPGFEGHHCELDVNECSSGPCQNGGVCVQRSWEPPYGSKSLMPDPYDPVHATGYICKCPPGFTGALCEKDVEECSPSSCQNGASCEDTIGGYVCICPSESRDGVLYGGQNCTKPLVGCESHECQNGAACVPWLRGGVHGYSCSCPAGHGGPRCQTPTTFSFESTGDHVRLHAPCPDTDTPSNFTLSFRTMLGDAVLVRRAGRGALLTLELRGGSLQLSLQSKAGDSGWILRLPQHLADGEWHAAEAVLGGGTLLLRLLGPCRGERCREAAQLEAGKEALQSAFCTTLIGGQVEGGVSGSFIGCMRDLFVDSHLMGPDDWLNASAVNITRGCIHRDRCKDAPCENRGECVNLWQGYQCKCQRPYEGQNCADEHTPARFGRDGASSFAVFAIDEEPGAAVLTFSMLLRTRRESGMLLALAAGARPYLWVRLEHGHLKAKVDGAQGVAGRGVISDGKLHLVSVAVGWGQMTLRQSGLTAGRAAVGPVHVRAGDKVYVGGVDDKRSTAGLGGYFEGCIQDLRLNEQRLQFFPRGVPVRSHGAEHMVNVSEGCIGGDSCAVSHNTRLSLGLIPDCCKNTSCKSFSFVLFSFSPPQSSPCQNGGVCVPAWEDFTCACTHNATGRHCEEVRWCAFSLCPSPAHCRPVPRGYECISNVTFQNGVTLTFRGNGLISRHLTTISFSIRTRQHTAAVLHADSGSGFVTVSVRDGLLVLELLSPSSSSSSSSSSPVADGMWHNVEFRMVAPAANASQWALLLADDREEPVTSDSEAGNLDFLREGVDILLGGPGSRAGQSGIMCLSNVELGGIVLSYYGPSDLMLPRPQMEQFRKTSTASLPGGCRAEGGACEPSLCLNGGHCRDLLGPFRCTCPSGWTGQRCELHAVACRCEAETDPCGRRRCADGATASGPHGGVCLIGSFSFNFFSFLSPPRGSKLPASICGHETQNYTCLNGGNCSDADFACDCLPGFTGHRCEQETDVCRSNPCLNEGYCLSLAGGFRCMCEEGYAGDTCHIHMTRASWTLALPLWASLALALLAAGTVLALALVRRWRATRGTYSPSRQEKEGSRVEMWNISEPPPTERLI</sequence>
<dbReference type="GO" id="GO:0023052">
    <property type="term" value="P:signaling"/>
    <property type="evidence" value="ECO:0007669"/>
    <property type="project" value="UniProtKB-ARBA"/>
</dbReference>
<feature type="domain" description="EGF-like" evidence="16">
    <location>
        <begin position="237"/>
        <end position="273"/>
    </location>
</feature>
<reference evidence="17" key="5">
    <citation type="submission" date="2025-09" db="UniProtKB">
        <authorList>
            <consortium name="Ensembl"/>
        </authorList>
    </citation>
    <scope>IDENTIFICATION</scope>
</reference>
<dbReference type="PROSITE" id="PS50026">
    <property type="entry name" value="EGF_3"/>
    <property type="match status" value="14"/>
</dbReference>
<evidence type="ECO:0000256" key="7">
    <source>
        <dbReference type="ARBA" id="ARBA00022837"/>
    </source>
</evidence>
<dbReference type="PROSITE" id="PS50025">
    <property type="entry name" value="LAM_G_DOMAIN"/>
    <property type="match status" value="3"/>
</dbReference>
<dbReference type="SUPFAM" id="SSF57196">
    <property type="entry name" value="EGF/Laminin"/>
    <property type="match status" value="5"/>
</dbReference>
<comment type="caution">
    <text evidence="13">Lacks conserved residue(s) required for the propagation of feature annotation.</text>
</comment>
<feature type="domain" description="EGF-like" evidence="16">
    <location>
        <begin position="1099"/>
        <end position="1135"/>
    </location>
</feature>
<dbReference type="GO" id="GO:0016324">
    <property type="term" value="C:apical plasma membrane"/>
    <property type="evidence" value="ECO:0007669"/>
    <property type="project" value="UniProtKB-SubCell"/>
</dbReference>
<dbReference type="SUPFAM" id="SSF57184">
    <property type="entry name" value="Growth factor receptor domain"/>
    <property type="match status" value="2"/>
</dbReference>
<dbReference type="FunFam" id="2.10.25.10:FF:000391">
    <property type="entry name" value="Weary, isoform C"/>
    <property type="match status" value="1"/>
</dbReference>
<dbReference type="GO" id="GO:0007417">
    <property type="term" value="P:central nervous system development"/>
    <property type="evidence" value="ECO:0007669"/>
    <property type="project" value="UniProtKB-ARBA"/>
</dbReference>
<gene>
    <name evidence="17" type="primary">crb1</name>
</gene>
<proteinExistence type="inferred from homology"/>
<dbReference type="SMART" id="SM00179">
    <property type="entry name" value="EGF_CA"/>
    <property type="match status" value="12"/>
</dbReference>
<dbReference type="Pfam" id="PF12661">
    <property type="entry name" value="hEGF"/>
    <property type="match status" value="2"/>
</dbReference>
<evidence type="ECO:0000259" key="15">
    <source>
        <dbReference type="PROSITE" id="PS50025"/>
    </source>
</evidence>
<feature type="disulfide bond" evidence="13">
    <location>
        <begin position="115"/>
        <end position="124"/>
    </location>
</feature>
<dbReference type="PROSITE" id="PS01186">
    <property type="entry name" value="EGF_2"/>
    <property type="match status" value="8"/>
</dbReference>
<evidence type="ECO:0000259" key="16">
    <source>
        <dbReference type="PROSITE" id="PS50026"/>
    </source>
</evidence>
<dbReference type="InterPro" id="IPR009030">
    <property type="entry name" value="Growth_fac_rcpt_cys_sf"/>
</dbReference>
<reference evidence="17" key="4">
    <citation type="submission" date="2025-08" db="UniProtKB">
        <authorList>
            <consortium name="Ensembl"/>
        </authorList>
    </citation>
    <scope>IDENTIFICATION</scope>
</reference>
<feature type="domain" description="EGF-like" evidence="16">
    <location>
        <begin position="596"/>
        <end position="632"/>
    </location>
</feature>
<dbReference type="InterPro" id="IPR018097">
    <property type="entry name" value="EGF_Ca-bd_CS"/>
</dbReference>
<dbReference type="Pfam" id="PF00008">
    <property type="entry name" value="EGF"/>
    <property type="match status" value="7"/>
</dbReference>
<dbReference type="PANTHER" id="PTHR24049">
    <property type="entry name" value="CRUMBS FAMILY MEMBER"/>
    <property type="match status" value="1"/>
</dbReference>
<keyword evidence="3 13" id="KW-0245">EGF-like domain</keyword>
<dbReference type="GO" id="GO:0007154">
    <property type="term" value="P:cell communication"/>
    <property type="evidence" value="ECO:0007669"/>
    <property type="project" value="UniProtKB-ARBA"/>
</dbReference>
<dbReference type="FunFam" id="2.10.25.10:FF:000321">
    <property type="entry name" value="Protein delta homolog 1"/>
    <property type="match status" value="1"/>
</dbReference>
<evidence type="ECO:0000256" key="14">
    <source>
        <dbReference type="SAM" id="Phobius"/>
    </source>
</evidence>
<feature type="disulfide bond" evidence="13">
    <location>
        <begin position="263"/>
        <end position="272"/>
    </location>
</feature>
<dbReference type="SMART" id="SM00282">
    <property type="entry name" value="LamG"/>
    <property type="match status" value="3"/>
</dbReference>
<organism evidence="17 18">
    <name type="scientific">Electrophorus electricus</name>
    <name type="common">Electric eel</name>
    <name type="synonym">Gymnotus electricus</name>
    <dbReference type="NCBI Taxonomy" id="8005"/>
    <lineage>
        <taxon>Eukaryota</taxon>
        <taxon>Metazoa</taxon>
        <taxon>Chordata</taxon>
        <taxon>Craniata</taxon>
        <taxon>Vertebrata</taxon>
        <taxon>Euteleostomi</taxon>
        <taxon>Actinopterygii</taxon>
        <taxon>Neopterygii</taxon>
        <taxon>Teleostei</taxon>
        <taxon>Ostariophysi</taxon>
        <taxon>Gymnotiformes</taxon>
        <taxon>Gymnotoidei</taxon>
        <taxon>Gymnotidae</taxon>
        <taxon>Electrophorus</taxon>
    </lineage>
</organism>
<dbReference type="Proteomes" id="UP000314983">
    <property type="component" value="Chromosome 26"/>
</dbReference>
<evidence type="ECO:0000256" key="6">
    <source>
        <dbReference type="ARBA" id="ARBA00022737"/>
    </source>
</evidence>
<evidence type="ECO:0000256" key="10">
    <source>
        <dbReference type="ARBA" id="ARBA00023157"/>
    </source>
</evidence>
<dbReference type="PROSITE" id="PS01187">
    <property type="entry name" value="EGF_CA"/>
    <property type="match status" value="2"/>
</dbReference>
<evidence type="ECO:0000313" key="18">
    <source>
        <dbReference type="Proteomes" id="UP000314983"/>
    </source>
</evidence>
<dbReference type="FunFam" id="2.10.25.10:FF:000039">
    <property type="entry name" value="Crumbs cell polarity complex component 1"/>
    <property type="match status" value="1"/>
</dbReference>
<dbReference type="FunFam" id="2.10.25.10:FF:000143">
    <property type="entry name" value="Protein crumbs 1"/>
    <property type="match status" value="1"/>
</dbReference>
<reference evidence="17" key="3">
    <citation type="submission" date="2020-05" db="EMBL/GenBank/DDBJ databases">
        <title>Electrophorus electricus (electric eel) genome, fEleEle1, primary haplotype.</title>
        <authorList>
            <person name="Myers G."/>
            <person name="Meyer A."/>
            <person name="Fedrigo O."/>
            <person name="Formenti G."/>
            <person name="Rhie A."/>
            <person name="Tracey A."/>
            <person name="Sims Y."/>
            <person name="Jarvis E.D."/>
        </authorList>
    </citation>
    <scope>NUCLEOTIDE SEQUENCE [LARGE SCALE GENOMIC DNA]</scope>
</reference>
<feature type="domain" description="EGF-like" evidence="16">
    <location>
        <begin position="86"/>
        <end position="125"/>
    </location>
</feature>
<dbReference type="InterPro" id="IPR001791">
    <property type="entry name" value="Laminin_G"/>
</dbReference>
<feature type="domain" description="EGF-like" evidence="16">
    <location>
        <begin position="127"/>
        <end position="163"/>
    </location>
</feature>
<dbReference type="SUPFAM" id="SSF49899">
    <property type="entry name" value="Concanavalin A-like lectins/glucanases"/>
    <property type="match status" value="3"/>
</dbReference>
<evidence type="ECO:0000256" key="11">
    <source>
        <dbReference type="ARBA" id="ARBA00023180"/>
    </source>
</evidence>
<dbReference type="PROSITE" id="PS00022">
    <property type="entry name" value="EGF_1"/>
    <property type="match status" value="10"/>
</dbReference>
<dbReference type="InterPro" id="IPR051022">
    <property type="entry name" value="Notch_Cell-Fate_Det"/>
</dbReference>
<feature type="disulfide bond" evidence="13">
    <location>
        <begin position="407"/>
        <end position="416"/>
    </location>
</feature>
<reference evidence="18" key="1">
    <citation type="journal article" date="2014" name="Science">
        <title>Nonhuman genetics. Genomic basis for the convergent evolution of electric organs.</title>
        <authorList>
            <person name="Gallant J.R."/>
            <person name="Traeger L.L."/>
            <person name="Volkening J.D."/>
            <person name="Moffett H."/>
            <person name="Chen P.H."/>
            <person name="Novina C.D."/>
            <person name="Phillips G.N.Jr."/>
            <person name="Anand R."/>
            <person name="Wells G.B."/>
            <person name="Pinch M."/>
            <person name="Guth R."/>
            <person name="Unguez G.A."/>
            <person name="Albert J.S."/>
            <person name="Zakon H.H."/>
            <person name="Samanta M.P."/>
            <person name="Sussman M.R."/>
        </authorList>
    </citation>
    <scope>NUCLEOTIDE SEQUENCE [LARGE SCALE GENOMIC DNA]</scope>
</reference>
<dbReference type="InterPro" id="IPR013320">
    <property type="entry name" value="ConA-like_dom_sf"/>
</dbReference>
<feature type="domain" description="EGF-like" evidence="16">
    <location>
        <begin position="1191"/>
        <end position="1229"/>
    </location>
</feature>
<dbReference type="Pfam" id="PF02210">
    <property type="entry name" value="Laminin_G_2"/>
    <property type="match status" value="3"/>
</dbReference>
<feature type="domain" description="Laminin G" evidence="15">
    <location>
        <begin position="638"/>
        <end position="811"/>
    </location>
</feature>
<evidence type="ECO:0000256" key="8">
    <source>
        <dbReference type="ARBA" id="ARBA00022989"/>
    </source>
</evidence>
<dbReference type="PANTHER" id="PTHR24049:SF30">
    <property type="match status" value="1"/>
</dbReference>
<feature type="domain" description="EGF-like" evidence="16">
    <location>
        <begin position="275"/>
        <end position="331"/>
    </location>
</feature>
<dbReference type="PROSITE" id="PS00010">
    <property type="entry name" value="ASX_HYDROXYL"/>
    <property type="match status" value="7"/>
</dbReference>
<feature type="disulfide bond" evidence="13">
    <location>
        <begin position="1219"/>
        <end position="1228"/>
    </location>
</feature>
<evidence type="ECO:0000256" key="4">
    <source>
        <dbReference type="ARBA" id="ARBA00022692"/>
    </source>
</evidence>
<dbReference type="InterPro" id="IPR000742">
    <property type="entry name" value="EGF"/>
</dbReference>
<dbReference type="SMART" id="SM00181">
    <property type="entry name" value="EGF"/>
    <property type="match status" value="14"/>
</dbReference>
<feature type="disulfide bond" evidence="13">
    <location>
        <begin position="321"/>
        <end position="330"/>
    </location>
</feature>
<feature type="domain" description="EGF-like" evidence="16">
    <location>
        <begin position="377"/>
        <end position="417"/>
    </location>
</feature>
<keyword evidence="6" id="KW-0677">Repeat</keyword>
<comment type="similarity">
    <text evidence="12">Belongs to the Crumbs protein family.</text>
</comment>
<keyword evidence="5" id="KW-0732">Signal</keyword>
<evidence type="ECO:0000256" key="3">
    <source>
        <dbReference type="ARBA" id="ARBA00022536"/>
    </source>
</evidence>
<feature type="domain" description="EGF-like" evidence="16">
    <location>
        <begin position="202"/>
        <end position="235"/>
    </location>
</feature>
<accession>A0A4W4HB03</accession>
<dbReference type="FunFam" id="2.10.25.10:FF:000348">
    <property type="entry name" value="Crumbs 1, cell polarity complex component"/>
    <property type="match status" value="1"/>
</dbReference>
<dbReference type="FunFam" id="2.10.25.10:FF:000173">
    <property type="entry name" value="Neurogenic locus notch protein 2"/>
    <property type="match status" value="1"/>
</dbReference>
<keyword evidence="11" id="KW-0325">Glycoprotein</keyword>
<keyword evidence="18" id="KW-1185">Reference proteome</keyword>
<dbReference type="Ensembl" id="ENSEEET00000046465.2">
    <property type="protein sequence ID" value="ENSEEEP00000045957.2"/>
    <property type="gene ID" value="ENSEEEG00000021650.2"/>
</dbReference>
<dbReference type="CDD" id="cd00110">
    <property type="entry name" value="LamG"/>
    <property type="match status" value="3"/>
</dbReference>
<evidence type="ECO:0000256" key="12">
    <source>
        <dbReference type="ARBA" id="ARBA00060989"/>
    </source>
</evidence>
<comment type="subcellular location">
    <subcellularLocation>
        <location evidence="1">Apical cell membrane</location>
        <topology evidence="1">Single-pass type I membrane protein</topology>
    </subcellularLocation>
</comment>
<feature type="domain" description="EGF-like" evidence="16">
    <location>
        <begin position="4"/>
        <end position="40"/>
    </location>
</feature>
<feature type="disulfide bond" evidence="13">
    <location>
        <begin position="153"/>
        <end position="162"/>
    </location>
</feature>
<feature type="domain" description="EGF-like" evidence="16">
    <location>
        <begin position="1231"/>
        <end position="1267"/>
    </location>
</feature>
<feature type="domain" description="EGF-like" evidence="16">
    <location>
        <begin position="165"/>
        <end position="200"/>
    </location>
</feature>
<dbReference type="GO" id="GO:0032991">
    <property type="term" value="C:protein-containing complex"/>
    <property type="evidence" value="ECO:0007669"/>
    <property type="project" value="UniProtKB-ARBA"/>
</dbReference>
<evidence type="ECO:0000256" key="9">
    <source>
        <dbReference type="ARBA" id="ARBA00023136"/>
    </source>
</evidence>
<feature type="disulfide bond" evidence="13">
    <location>
        <begin position="874"/>
        <end position="883"/>
    </location>
</feature>
<feature type="domain" description="EGF-like" evidence="16">
    <location>
        <begin position="848"/>
        <end position="884"/>
    </location>
</feature>
<dbReference type="GO" id="GO:0005509">
    <property type="term" value="F:calcium ion binding"/>
    <property type="evidence" value="ECO:0007669"/>
    <property type="project" value="InterPro"/>
</dbReference>
<feature type="domain" description="Laminin G" evidence="15">
    <location>
        <begin position="910"/>
        <end position="1096"/>
    </location>
</feature>
<evidence type="ECO:0000256" key="2">
    <source>
        <dbReference type="ARBA" id="ARBA00022475"/>
    </source>
</evidence>
<dbReference type="GeneTree" id="ENSGT00940000155152"/>
<keyword evidence="9 14" id="KW-0472">Membrane</keyword>
<feature type="transmembrane region" description="Helical" evidence="14">
    <location>
        <begin position="1279"/>
        <end position="1301"/>
    </location>
</feature>
<evidence type="ECO:0000313" key="17">
    <source>
        <dbReference type="Ensembl" id="ENSEEEP00000045957.2"/>
    </source>
</evidence>
<dbReference type="FunFam" id="2.10.25.10:FF:000208">
    <property type="entry name" value="Crumbs 2, cell polarity complex component"/>
    <property type="match status" value="1"/>
</dbReference>
<keyword evidence="10 13" id="KW-1015">Disulfide bond</keyword>
<keyword evidence="7" id="KW-0106">Calcium</keyword>
<dbReference type="InterPro" id="IPR001881">
    <property type="entry name" value="EGF-like_Ca-bd_dom"/>
</dbReference>
<dbReference type="InterPro" id="IPR013032">
    <property type="entry name" value="EGF-like_CS"/>
</dbReference>
<feature type="disulfide bond" evidence="13">
    <location>
        <begin position="1125"/>
        <end position="1134"/>
    </location>
</feature>